<dbReference type="Gene3D" id="2.40.170.20">
    <property type="entry name" value="TonB-dependent receptor, beta-barrel domain"/>
    <property type="match status" value="1"/>
</dbReference>
<proteinExistence type="predicted"/>
<comment type="caution">
    <text evidence="10">The sequence shown here is derived from an EMBL/GenBank/DDBJ whole genome shotgun (WGS) entry which is preliminary data.</text>
</comment>
<keyword evidence="6" id="KW-0472">Membrane</keyword>
<dbReference type="PANTHER" id="PTHR30069">
    <property type="entry name" value="TONB-DEPENDENT OUTER MEMBRANE RECEPTOR"/>
    <property type="match status" value="1"/>
</dbReference>
<keyword evidence="10" id="KW-0675">Receptor</keyword>
<feature type="domain" description="TonB-dependent receptor plug" evidence="9">
    <location>
        <begin position="149"/>
        <end position="253"/>
    </location>
</feature>
<keyword evidence="7" id="KW-0998">Cell outer membrane</keyword>
<evidence type="ECO:0000256" key="4">
    <source>
        <dbReference type="ARBA" id="ARBA00022692"/>
    </source>
</evidence>
<keyword evidence="11" id="KW-1185">Reference proteome</keyword>
<evidence type="ECO:0000256" key="6">
    <source>
        <dbReference type="ARBA" id="ARBA00023136"/>
    </source>
</evidence>
<keyword evidence="4" id="KW-0812">Transmembrane</keyword>
<evidence type="ECO:0000313" key="10">
    <source>
        <dbReference type="EMBL" id="MFC0048596.1"/>
    </source>
</evidence>
<dbReference type="PANTHER" id="PTHR30069:SF29">
    <property type="entry name" value="HEMOGLOBIN AND HEMOGLOBIN-HAPTOGLOBIN-BINDING PROTEIN 1-RELATED"/>
    <property type="match status" value="1"/>
</dbReference>
<keyword evidence="2" id="KW-0813">Transport</keyword>
<reference evidence="10 11" key="1">
    <citation type="submission" date="2024-09" db="EMBL/GenBank/DDBJ databases">
        <authorList>
            <person name="Sun Q."/>
            <person name="Mori K."/>
        </authorList>
    </citation>
    <scope>NUCLEOTIDE SEQUENCE [LARGE SCALE GENOMIC DNA]</scope>
    <source>
        <strain evidence="10 11">KCTC 23315</strain>
    </source>
</reference>
<evidence type="ECO:0000256" key="1">
    <source>
        <dbReference type="ARBA" id="ARBA00004571"/>
    </source>
</evidence>
<dbReference type="EMBL" id="JBHLXP010000001">
    <property type="protein sequence ID" value="MFC0048596.1"/>
    <property type="molecule type" value="Genomic_DNA"/>
</dbReference>
<evidence type="ECO:0000259" key="9">
    <source>
        <dbReference type="Pfam" id="PF07715"/>
    </source>
</evidence>
<comment type="subcellular location">
    <subcellularLocation>
        <location evidence="1">Cell outer membrane</location>
        <topology evidence="1">Multi-pass membrane protein</topology>
    </subcellularLocation>
</comment>
<dbReference type="InterPro" id="IPR037066">
    <property type="entry name" value="Plug_dom_sf"/>
</dbReference>
<dbReference type="Pfam" id="PF13620">
    <property type="entry name" value="CarboxypepD_reg"/>
    <property type="match status" value="1"/>
</dbReference>
<name>A0ABV6BCK8_9GAMM</name>
<feature type="signal peptide" evidence="8">
    <location>
        <begin position="1"/>
        <end position="30"/>
    </location>
</feature>
<sequence length="811" mass="89121">MQRKQRTKTSTTMATWLLTCAFALPVSAVAAQVAAQVADDGAVSVQVLDGKTARPVAGAAISLQSRDGQTVSKTTDEQGRVKIDGLPVGLYEVRVSGRSYQLFVEPTLRVSKDKTTPIAVELLKTESIERIQVTSSQRALDQNASAGTSYLTGDNLTSAVGSGGDVLRALDGLPGLFSSGEFSSFTVRGRGPKDNLILVDEIPFQKVVHFDDSFGDLEDIEGGGRFSVFAPNVIGGAEFQPGGWSPAYGGGAASLLKLNVAEGNNDSASYSTRLDLSGLEVGYDGPSRLDDDTSLLFSARQLDFGRVFETVGVEDIGTPKLTDIIVKTTTQLGTDGKLNVLAIYAPETFERNLENALASDEDDPGNWEDLELATSEADNSLLAVSYTQLLGSDSQWTNRVYVRDFGQTTSIGEAMPYLVAAGTEAAKVPVRQNILSSSIDEREYGWRSDFVTFNDFGQLDSGLMLQRIDVEYQQRLNDAQWIRYVYDRDDSRPAGANYIVLTPSNTNSLFSSSATNASGYVNQTVDFGNWNFRAGARLERDGITGENLVSPRFGTSWLVTDRLQMTTTAGIYYQPPAFDALAADNSNQNLKNERTVQLSVGWKYALSSDIELLFEPYYQQLSDLLVKQDGVEQTLRNTGEGYSWGVDTVATKRFSDGWSMQANYSYNKSRVKDAADSAYYVADFNRPHFVQLGGIYELDDRWSFSARWKWASGAPRDGFVINQNVLPTSGLLRYSKEITTRNIDRYDGFSSVNFRADYRRQYSWTELVAFVDIINLLGSDNPSSAEFNERTGLDVVEDGESIILLGFKLQW</sequence>
<gene>
    <name evidence="10" type="ORF">ACFFJP_09880</name>
</gene>
<evidence type="ECO:0000256" key="3">
    <source>
        <dbReference type="ARBA" id="ARBA00022452"/>
    </source>
</evidence>
<dbReference type="InterPro" id="IPR039426">
    <property type="entry name" value="TonB-dep_rcpt-like"/>
</dbReference>
<dbReference type="RefSeq" id="WP_377242926.1">
    <property type="nucleotide sequence ID" value="NZ_JBHLXP010000001.1"/>
</dbReference>
<feature type="chain" id="PRO_5045218806" evidence="8">
    <location>
        <begin position="31"/>
        <end position="811"/>
    </location>
</feature>
<evidence type="ECO:0000256" key="2">
    <source>
        <dbReference type="ARBA" id="ARBA00022448"/>
    </source>
</evidence>
<dbReference type="Pfam" id="PF07715">
    <property type="entry name" value="Plug"/>
    <property type="match status" value="1"/>
</dbReference>
<organism evidence="10 11">
    <name type="scientific">Rheinheimera tilapiae</name>
    <dbReference type="NCBI Taxonomy" id="875043"/>
    <lineage>
        <taxon>Bacteria</taxon>
        <taxon>Pseudomonadati</taxon>
        <taxon>Pseudomonadota</taxon>
        <taxon>Gammaproteobacteria</taxon>
        <taxon>Chromatiales</taxon>
        <taxon>Chromatiaceae</taxon>
        <taxon>Rheinheimera</taxon>
    </lineage>
</organism>
<accession>A0ABV6BCK8</accession>
<dbReference type="Proteomes" id="UP001589813">
    <property type="component" value="Unassembled WGS sequence"/>
</dbReference>
<dbReference type="InterPro" id="IPR012910">
    <property type="entry name" value="Plug_dom"/>
</dbReference>
<keyword evidence="5 8" id="KW-0732">Signal</keyword>
<dbReference type="InterPro" id="IPR036942">
    <property type="entry name" value="Beta-barrel_TonB_sf"/>
</dbReference>
<dbReference type="SUPFAM" id="SSF56935">
    <property type="entry name" value="Porins"/>
    <property type="match status" value="1"/>
</dbReference>
<keyword evidence="3" id="KW-1134">Transmembrane beta strand</keyword>
<evidence type="ECO:0000256" key="7">
    <source>
        <dbReference type="ARBA" id="ARBA00023237"/>
    </source>
</evidence>
<evidence type="ECO:0000256" key="5">
    <source>
        <dbReference type="ARBA" id="ARBA00022729"/>
    </source>
</evidence>
<dbReference type="SUPFAM" id="SSF49452">
    <property type="entry name" value="Starch-binding domain-like"/>
    <property type="match status" value="1"/>
</dbReference>
<dbReference type="Gene3D" id="2.170.130.10">
    <property type="entry name" value="TonB-dependent receptor, plug domain"/>
    <property type="match status" value="1"/>
</dbReference>
<dbReference type="Gene3D" id="2.60.40.1120">
    <property type="entry name" value="Carboxypeptidase-like, regulatory domain"/>
    <property type="match status" value="1"/>
</dbReference>
<evidence type="ECO:0000256" key="8">
    <source>
        <dbReference type="SAM" id="SignalP"/>
    </source>
</evidence>
<dbReference type="InterPro" id="IPR013784">
    <property type="entry name" value="Carb-bd-like_fold"/>
</dbReference>
<protein>
    <submittedName>
        <fullName evidence="10">TonB-dependent receptor</fullName>
    </submittedName>
</protein>
<evidence type="ECO:0000313" key="11">
    <source>
        <dbReference type="Proteomes" id="UP001589813"/>
    </source>
</evidence>